<dbReference type="SUPFAM" id="SSF54427">
    <property type="entry name" value="NTF2-like"/>
    <property type="match status" value="1"/>
</dbReference>
<evidence type="ECO:0000313" key="1">
    <source>
        <dbReference type="EMBL" id="WGV23158.1"/>
    </source>
</evidence>
<protein>
    <submittedName>
        <fullName evidence="1">Ester cyclase</fullName>
    </submittedName>
</protein>
<dbReference type="PANTHER" id="PTHR38436:SF1">
    <property type="entry name" value="ESTER CYCLASE"/>
    <property type="match status" value="1"/>
</dbReference>
<sequence length="140" mass="16121">MSANNCKEISRRAIRMWDSNNSDSPKDIFTKNYVNHQEPDVEGGVSDKNLEEWKKMISNYHKSFSNSKALVLMQIAEGDLVSTRWEFTAIHTGEYIGLAPTGKEVTWTGIEIDRFEDGKIVESWVDWDKYRLFEGLGLVK</sequence>
<evidence type="ECO:0000313" key="2">
    <source>
        <dbReference type="Proteomes" id="UP001223520"/>
    </source>
</evidence>
<dbReference type="Gene3D" id="3.10.450.50">
    <property type="match status" value="1"/>
</dbReference>
<dbReference type="GO" id="GO:0030638">
    <property type="term" value="P:polyketide metabolic process"/>
    <property type="evidence" value="ECO:0007669"/>
    <property type="project" value="InterPro"/>
</dbReference>
<dbReference type="KEGG" id="hbq:QI031_15045"/>
<dbReference type="RefSeq" id="WP_281480490.1">
    <property type="nucleotide sequence ID" value="NZ_CP124543.1"/>
</dbReference>
<dbReference type="InterPro" id="IPR032710">
    <property type="entry name" value="NTF2-like_dom_sf"/>
</dbReference>
<name>A0AAJ6NMC3_9CYAN</name>
<dbReference type="Pfam" id="PF07366">
    <property type="entry name" value="SnoaL"/>
    <property type="match status" value="1"/>
</dbReference>
<reference evidence="1 2" key="1">
    <citation type="journal article" date="2023" name="Limnol Oceanogr Lett">
        <title>Environmental adaptations by the intertidal Antarctic cyanobacterium Halotia branconii CENA392 as revealed using long-read genome sequencing.</title>
        <authorList>
            <person name="Dextro R.B."/>
            <person name="Delbaje E."/>
            <person name="Freitas P.N.N."/>
            <person name="Geraldes V."/>
            <person name="Pinto E."/>
            <person name="Long P.F."/>
            <person name="Fiore M.F."/>
        </authorList>
    </citation>
    <scope>NUCLEOTIDE SEQUENCE [LARGE SCALE GENOMIC DNA]</scope>
    <source>
        <strain evidence="1 2">CENA392</strain>
    </source>
</reference>
<dbReference type="AlphaFoldDB" id="A0AAJ6NMC3"/>
<gene>
    <name evidence="1" type="ORF">QI031_15045</name>
</gene>
<dbReference type="EMBL" id="CP124543">
    <property type="protein sequence ID" value="WGV23158.1"/>
    <property type="molecule type" value="Genomic_DNA"/>
</dbReference>
<dbReference type="InterPro" id="IPR009959">
    <property type="entry name" value="Cyclase_SnoaL-like"/>
</dbReference>
<dbReference type="PANTHER" id="PTHR38436">
    <property type="entry name" value="POLYKETIDE CYCLASE SNOAL-LIKE DOMAIN"/>
    <property type="match status" value="1"/>
</dbReference>
<dbReference type="Proteomes" id="UP001223520">
    <property type="component" value="Chromosome"/>
</dbReference>
<proteinExistence type="predicted"/>
<organism evidence="1 2">
    <name type="scientific">Halotia branconii CENA392</name>
    <dbReference type="NCBI Taxonomy" id="1539056"/>
    <lineage>
        <taxon>Bacteria</taxon>
        <taxon>Bacillati</taxon>
        <taxon>Cyanobacteriota</taxon>
        <taxon>Cyanophyceae</taxon>
        <taxon>Nostocales</taxon>
        <taxon>Nodulariaceae</taxon>
        <taxon>Halotia</taxon>
    </lineage>
</organism>
<accession>A0AAJ6NMC3</accession>
<keyword evidence="2" id="KW-1185">Reference proteome</keyword>